<dbReference type="EMBL" id="JACHZG010000001">
    <property type="protein sequence ID" value="MBB3327852.1"/>
    <property type="molecule type" value="Genomic_DNA"/>
</dbReference>
<dbReference type="InterPro" id="IPR010371">
    <property type="entry name" value="YBR137W-like"/>
</dbReference>
<accession>A0A7W5JWZ4</accession>
<dbReference type="SUPFAM" id="SSF143744">
    <property type="entry name" value="GlcG-like"/>
    <property type="match status" value="1"/>
</dbReference>
<comment type="caution">
    <text evidence="1">The sequence shown here is derived from an EMBL/GenBank/DDBJ whole genome shotgun (WGS) entry which is preliminary data.</text>
</comment>
<dbReference type="RefSeq" id="WP_198423402.1">
    <property type="nucleotide sequence ID" value="NZ_JACHZG010000001.1"/>
</dbReference>
<dbReference type="PANTHER" id="PTHR28255:SF1">
    <property type="entry name" value="UPF0303 PROTEIN YBR137W"/>
    <property type="match status" value="1"/>
</dbReference>
<dbReference type="Pfam" id="PF03928">
    <property type="entry name" value="HbpS-like"/>
    <property type="match status" value="1"/>
</dbReference>
<protein>
    <submittedName>
        <fullName evidence="1">Uncharacterized protein (UPF0303 family)</fullName>
    </submittedName>
</protein>
<dbReference type="AlphaFoldDB" id="A0A7W5JWZ4"/>
<name>A0A7W5JWZ4_9ACTN</name>
<keyword evidence="2" id="KW-1185">Reference proteome</keyword>
<gene>
    <name evidence="1" type="ORF">FHX39_002796</name>
</gene>
<sequence>MTSATPDLDRFDLDAAWRVGSGLVQTGRAAQHPVVIVIWLGEQRAFHAALPGSSADNDRWAERKARVVRRFGRSSHEVGVELVGDDLTAFLTAFGLSAVEYAPTGGAVPITVRGALVGVLAVSGLASLEDHELALAALRAERDRPEPADVRGA</sequence>
<dbReference type="InterPro" id="IPR038084">
    <property type="entry name" value="PduO/GlcC-like_sf"/>
</dbReference>
<dbReference type="Gene3D" id="3.30.450.150">
    <property type="entry name" value="Haem-degrading domain"/>
    <property type="match status" value="1"/>
</dbReference>
<organism evidence="1 2">
    <name type="scientific">Microlunatus antarcticus</name>
    <dbReference type="NCBI Taxonomy" id="53388"/>
    <lineage>
        <taxon>Bacteria</taxon>
        <taxon>Bacillati</taxon>
        <taxon>Actinomycetota</taxon>
        <taxon>Actinomycetes</taxon>
        <taxon>Propionibacteriales</taxon>
        <taxon>Propionibacteriaceae</taxon>
        <taxon>Microlunatus</taxon>
    </lineage>
</organism>
<dbReference type="PIRSF" id="PIRSF008757">
    <property type="entry name" value="UCP008757"/>
    <property type="match status" value="1"/>
</dbReference>
<dbReference type="PANTHER" id="PTHR28255">
    <property type="match status" value="1"/>
</dbReference>
<evidence type="ECO:0000313" key="2">
    <source>
        <dbReference type="Proteomes" id="UP000565572"/>
    </source>
</evidence>
<dbReference type="InterPro" id="IPR005624">
    <property type="entry name" value="PduO/GlcC-like"/>
</dbReference>
<evidence type="ECO:0000313" key="1">
    <source>
        <dbReference type="EMBL" id="MBB3327852.1"/>
    </source>
</evidence>
<dbReference type="Proteomes" id="UP000565572">
    <property type="component" value="Unassembled WGS sequence"/>
</dbReference>
<proteinExistence type="predicted"/>
<reference evidence="1 2" key="1">
    <citation type="submission" date="2020-08" db="EMBL/GenBank/DDBJ databases">
        <title>Sequencing the genomes of 1000 actinobacteria strains.</title>
        <authorList>
            <person name="Klenk H.-P."/>
        </authorList>
    </citation>
    <scope>NUCLEOTIDE SEQUENCE [LARGE SCALE GENOMIC DNA]</scope>
    <source>
        <strain evidence="1 2">DSM 11053</strain>
    </source>
</reference>